<dbReference type="PANTHER" id="PTHR10094">
    <property type="entry name" value="STEROL CARRIER PROTEIN 2 SCP-2 FAMILY PROTEIN"/>
    <property type="match status" value="1"/>
</dbReference>
<accession>A0A953IBW3</accession>
<dbReference type="PANTHER" id="PTHR10094:SF25">
    <property type="entry name" value="SCP2 STEROL-BINDING DOMAIN-CONTAINING PROTEIN 1"/>
    <property type="match status" value="1"/>
</dbReference>
<dbReference type="InterPro" id="IPR036527">
    <property type="entry name" value="SCP2_sterol-bd_dom_sf"/>
</dbReference>
<dbReference type="AlphaFoldDB" id="A0A953IBW3"/>
<evidence type="ECO:0000259" key="1">
    <source>
        <dbReference type="Pfam" id="PF02036"/>
    </source>
</evidence>
<dbReference type="SUPFAM" id="SSF55718">
    <property type="entry name" value="SCP-like"/>
    <property type="match status" value="1"/>
</dbReference>
<dbReference type="Pfam" id="PF02036">
    <property type="entry name" value="SCP2"/>
    <property type="match status" value="1"/>
</dbReference>
<dbReference type="InterPro" id="IPR003033">
    <property type="entry name" value="SCP2_sterol-bd_dom"/>
</dbReference>
<dbReference type="Proteomes" id="UP000732377">
    <property type="component" value="Unassembled WGS sequence"/>
</dbReference>
<proteinExistence type="predicted"/>
<evidence type="ECO:0000313" key="3">
    <source>
        <dbReference type="Proteomes" id="UP000732377"/>
    </source>
</evidence>
<comment type="caution">
    <text evidence="2">The sequence shown here is derived from an EMBL/GenBank/DDBJ whole genome shotgun (WGS) entry which is preliminary data.</text>
</comment>
<reference evidence="2" key="1">
    <citation type="submission" date="2017-11" db="EMBL/GenBank/DDBJ databases">
        <title>Three new genomes from thermophilic consortium.</title>
        <authorList>
            <person name="Quaggio R."/>
            <person name="Amgarten D."/>
            <person name="Setubal J.C."/>
        </authorList>
    </citation>
    <scope>NUCLEOTIDE SEQUENCE</scope>
    <source>
        <strain evidence="2">ZCTH01-B2</strain>
    </source>
</reference>
<evidence type="ECO:0000313" key="2">
    <source>
        <dbReference type="EMBL" id="MBY6275305.1"/>
    </source>
</evidence>
<sequence>MKHRARMRHLTKEGETRAMTIAELLEKLKAQIAANPAKIANLKATYQFELTGEGGGIYHAVFDNGQYKIGEGPVENPGCTITMATSDFFALMERKLNPMAAFMSGKLKIRGDMGQAMKLHQLFS</sequence>
<name>A0A953IBW3_SYMTR</name>
<protein>
    <recommendedName>
        <fullName evidence="1">SCP2 domain-containing protein</fullName>
    </recommendedName>
</protein>
<dbReference type="GO" id="GO:0005829">
    <property type="term" value="C:cytosol"/>
    <property type="evidence" value="ECO:0007669"/>
    <property type="project" value="TreeGrafter"/>
</dbReference>
<gene>
    <name evidence="2" type="ORF">CWE10_03670</name>
</gene>
<dbReference type="Gene3D" id="3.30.1050.10">
    <property type="entry name" value="SCP2 sterol-binding domain"/>
    <property type="match status" value="1"/>
</dbReference>
<feature type="domain" description="SCP2" evidence="1">
    <location>
        <begin position="25"/>
        <end position="123"/>
    </location>
</feature>
<organism evidence="2 3">
    <name type="scientific">Symbiobacterium thermophilum</name>
    <dbReference type="NCBI Taxonomy" id="2734"/>
    <lineage>
        <taxon>Bacteria</taxon>
        <taxon>Bacillati</taxon>
        <taxon>Bacillota</taxon>
        <taxon>Clostridia</taxon>
        <taxon>Eubacteriales</taxon>
        <taxon>Symbiobacteriaceae</taxon>
        <taxon>Symbiobacterium</taxon>
    </lineage>
</organism>
<dbReference type="EMBL" id="PIUK01000020">
    <property type="protein sequence ID" value="MBY6275305.1"/>
    <property type="molecule type" value="Genomic_DNA"/>
</dbReference>